<evidence type="ECO:0000256" key="1">
    <source>
        <dbReference type="ARBA" id="ARBA00004651"/>
    </source>
</evidence>
<feature type="transmembrane region" description="Helical" evidence="7">
    <location>
        <begin position="138"/>
        <end position="158"/>
    </location>
</feature>
<feature type="transmembrane region" description="Helical" evidence="7">
    <location>
        <begin position="444"/>
        <end position="467"/>
    </location>
</feature>
<feature type="transmembrane region" description="Helical" evidence="7">
    <location>
        <begin position="112"/>
        <end position="132"/>
    </location>
</feature>
<feature type="transmembrane region" description="Helical" evidence="7">
    <location>
        <begin position="81"/>
        <end position="100"/>
    </location>
</feature>
<dbReference type="InterPro" id="IPR011701">
    <property type="entry name" value="MFS"/>
</dbReference>
<evidence type="ECO:0000256" key="3">
    <source>
        <dbReference type="ARBA" id="ARBA00022692"/>
    </source>
</evidence>
<dbReference type="Gene3D" id="3.90.1140.10">
    <property type="entry name" value="Cyclic phosphodiesterase"/>
    <property type="match status" value="1"/>
</dbReference>
<proteinExistence type="inferred from homology"/>
<dbReference type="InterPro" id="IPR036259">
    <property type="entry name" value="MFS_trans_sf"/>
</dbReference>
<dbReference type="CDD" id="cd17323">
    <property type="entry name" value="MFS_Tpo1_MDR_like"/>
    <property type="match status" value="1"/>
</dbReference>
<dbReference type="SUPFAM" id="SSF103473">
    <property type="entry name" value="MFS general substrate transporter"/>
    <property type="match status" value="1"/>
</dbReference>
<organism evidence="9 10">
    <name type="scientific">Penicillium camemberti (strain FM 013)</name>
    <dbReference type="NCBI Taxonomy" id="1429867"/>
    <lineage>
        <taxon>Eukaryota</taxon>
        <taxon>Fungi</taxon>
        <taxon>Dikarya</taxon>
        <taxon>Ascomycota</taxon>
        <taxon>Pezizomycotina</taxon>
        <taxon>Eurotiomycetes</taxon>
        <taxon>Eurotiomycetidae</taxon>
        <taxon>Eurotiales</taxon>
        <taxon>Aspergillaceae</taxon>
        <taxon>Penicillium</taxon>
    </lineage>
</organism>
<comment type="similarity">
    <text evidence="2">Belongs to the major facilitator superfamily.</text>
</comment>
<evidence type="ECO:0000256" key="4">
    <source>
        <dbReference type="ARBA" id="ARBA00022989"/>
    </source>
</evidence>
<dbReference type="STRING" id="1429867.A0A0G4PS58"/>
<evidence type="ECO:0000313" key="9">
    <source>
        <dbReference type="EMBL" id="CRL28978.1"/>
    </source>
</evidence>
<feature type="domain" description="Major facilitator superfamily (MFS) profile" evidence="8">
    <location>
        <begin position="47"/>
        <end position="472"/>
    </location>
</feature>
<feature type="compositionally biased region" description="Polar residues" evidence="6">
    <location>
        <begin position="718"/>
        <end position="727"/>
    </location>
</feature>
<dbReference type="Proteomes" id="UP000053732">
    <property type="component" value="Unassembled WGS sequence"/>
</dbReference>
<feature type="transmembrane region" description="Helical" evidence="7">
    <location>
        <begin position="198"/>
        <end position="220"/>
    </location>
</feature>
<dbReference type="GO" id="GO:0005886">
    <property type="term" value="C:plasma membrane"/>
    <property type="evidence" value="ECO:0007669"/>
    <property type="project" value="UniProtKB-SubCell"/>
</dbReference>
<feature type="transmembrane region" description="Helical" evidence="7">
    <location>
        <begin position="312"/>
        <end position="334"/>
    </location>
</feature>
<evidence type="ECO:0000313" key="10">
    <source>
        <dbReference type="Proteomes" id="UP000053732"/>
    </source>
</evidence>
<feature type="transmembrane region" description="Helical" evidence="7">
    <location>
        <begin position="170"/>
        <end position="192"/>
    </location>
</feature>
<dbReference type="PANTHER" id="PTHR23502">
    <property type="entry name" value="MAJOR FACILITATOR SUPERFAMILY"/>
    <property type="match status" value="1"/>
</dbReference>
<name>A0A0G4PS58_PENC3</name>
<evidence type="ECO:0000259" key="8">
    <source>
        <dbReference type="PROSITE" id="PS50850"/>
    </source>
</evidence>
<reference evidence="9 10" key="1">
    <citation type="journal article" date="2014" name="Nat. Commun.">
        <title>Multiple recent horizontal transfers of a large genomic region in cheese making fungi.</title>
        <authorList>
            <person name="Cheeseman K."/>
            <person name="Ropars J."/>
            <person name="Renault P."/>
            <person name="Dupont J."/>
            <person name="Gouzy J."/>
            <person name="Branca A."/>
            <person name="Abraham A.L."/>
            <person name="Ceppi M."/>
            <person name="Conseiller E."/>
            <person name="Debuchy R."/>
            <person name="Malagnac F."/>
            <person name="Goarin A."/>
            <person name="Silar P."/>
            <person name="Lacoste S."/>
            <person name="Sallet E."/>
            <person name="Bensimon A."/>
            <person name="Giraud T."/>
            <person name="Brygoo Y."/>
        </authorList>
    </citation>
    <scope>NUCLEOTIDE SEQUENCE [LARGE SCALE GENOMIC DNA]</scope>
    <source>
        <strain evidence="10">FM 013</strain>
    </source>
</reference>
<dbReference type="Pfam" id="PF10469">
    <property type="entry name" value="AKAP7_NLS"/>
    <property type="match status" value="1"/>
</dbReference>
<feature type="region of interest" description="Disordered" evidence="6">
    <location>
        <begin position="542"/>
        <end position="563"/>
    </location>
</feature>
<feature type="transmembrane region" description="Helical" evidence="7">
    <location>
        <begin position="269"/>
        <end position="292"/>
    </location>
</feature>
<feature type="compositionally biased region" description="Polar residues" evidence="6">
    <location>
        <begin position="549"/>
        <end position="558"/>
    </location>
</feature>
<feature type="transmembrane region" description="Helical" evidence="7">
    <location>
        <begin position="354"/>
        <end position="373"/>
    </location>
</feature>
<protein>
    <submittedName>
        <fullName evidence="9">Sucrose/H+ symporter, plant</fullName>
    </submittedName>
</protein>
<keyword evidence="3 7" id="KW-0812">Transmembrane</keyword>
<feature type="compositionally biased region" description="Low complexity" evidence="6">
    <location>
        <begin position="896"/>
        <end position="915"/>
    </location>
</feature>
<evidence type="ECO:0000256" key="7">
    <source>
        <dbReference type="SAM" id="Phobius"/>
    </source>
</evidence>
<dbReference type="AlphaFoldDB" id="A0A0G4PS58"/>
<feature type="region of interest" description="Disordered" evidence="6">
    <location>
        <begin position="677"/>
        <end position="734"/>
    </location>
</feature>
<feature type="transmembrane region" description="Helical" evidence="7">
    <location>
        <begin position="46"/>
        <end position="69"/>
    </location>
</feature>
<evidence type="ECO:0000256" key="2">
    <source>
        <dbReference type="ARBA" id="ARBA00008335"/>
    </source>
</evidence>
<keyword evidence="5 7" id="KW-0472">Membrane</keyword>
<keyword evidence="10" id="KW-1185">Reference proteome</keyword>
<dbReference type="GO" id="GO:0022857">
    <property type="term" value="F:transmembrane transporter activity"/>
    <property type="evidence" value="ECO:0007669"/>
    <property type="project" value="InterPro"/>
</dbReference>
<dbReference type="PROSITE" id="PS50850">
    <property type="entry name" value="MFS"/>
    <property type="match status" value="1"/>
</dbReference>
<feature type="region of interest" description="Disordered" evidence="6">
    <location>
        <begin position="795"/>
        <end position="850"/>
    </location>
</feature>
<dbReference type="FunFam" id="1.20.1250.20:FF:000082">
    <property type="entry name" value="MFS multidrug transporter, putative"/>
    <property type="match status" value="1"/>
</dbReference>
<feature type="compositionally biased region" description="Polar residues" evidence="6">
    <location>
        <begin position="823"/>
        <end position="833"/>
    </location>
</feature>
<keyword evidence="4 7" id="KW-1133">Transmembrane helix</keyword>
<dbReference type="InterPro" id="IPR019510">
    <property type="entry name" value="AKAP7-like_phosphoesterase"/>
</dbReference>
<comment type="subcellular location">
    <subcellularLocation>
        <location evidence="1">Cell membrane</location>
        <topology evidence="1">Multi-pass membrane protein</topology>
    </subcellularLocation>
</comment>
<sequence length="921" mass="101925">MEINVLGQSQENNITPRTNVTRDVVDFCDNDPTNPLNWPKRCKWSIVILIACLSAELQLCTIIAAPVSLPILADFHSTNSLYRTLIVSIWELGEIVSPLVWGPLSELYGRRWVLNIANLLFVVFLAGTALSTNIQMLIAFRFLSGLATACSPIGPGIVKDLFEEEHRGRAMSVMSLAGVVGPVIGLIIGSYLGERAGWRWVFWLPTIISSVLGVLMLITYRETYKVIILERKAKKLHRETDKPELRSRYERDETLRQKLFSTSLRPLTLLVRSTILLLSTIYLSIVYGYTYITMTTIAPVFQERYGFSEGASGLAFLGLCLGLGFGALLCSFLLDRYIQRAKTRSEVFAPEQRLPLLVPACLLMSAGLFLFGWTVQYRIQFVVPILGTALVGLGLAATSISLQTYIVDSFGIYAVSAISATMVVRNTTAAFLPLAGPPLFDALGYNWGGTLLGCVVLVLSPLPLFLIKYGERLRARRGVQDDFGDWFIMTEAAGISRHQPRKPRPEKRQKRPQLTHFLCLPLVNTKSLPQLDESLATFKSTHIADPGPASQSSSNGQGDISRLGLPSTAFRPLGTLHLTLGVMSLANKERLDQALTFFQSLDLADLMNEAERVTAQTQQKRTLHQSSPLTVSLESLHALPQGQSATILHASPIDPTGRLLPFCIKLRDKFIEAGFIQSEPDRRPAGRQKPANRFVQDFPVASGSATISSDVSVHPRESQTSSATPDVSRNPDPSIAIITREPKQRPLLLHATIVNTIYVRGRQGQNKDAKGNGPPKRLTFDARNLISQYRNYYSEDNRTIPHPGASVSPENTESHHHRAKSSPIPNKNIIPTQHENHSATPPPPSQGHPFIWAREIPLDTICICEMGARKLYPGVDDHHGLNERLGEKYTVVAERSLNPRLSSPPLSNTTSPRNNLPSNRK</sequence>
<gene>
    <name evidence="9" type="ORF">PCAMFM013_S032g000014</name>
</gene>
<dbReference type="Gene3D" id="1.20.1250.20">
    <property type="entry name" value="MFS general substrate transporter like domains"/>
    <property type="match status" value="1"/>
</dbReference>
<feature type="region of interest" description="Disordered" evidence="6">
    <location>
        <begin position="896"/>
        <end position="921"/>
    </location>
</feature>
<dbReference type="PANTHER" id="PTHR23502:SF163">
    <property type="entry name" value="MAJOR FACILITATOR SUPERFAMILY (MFS) PROFILE DOMAIN-CONTAINING PROTEIN"/>
    <property type="match status" value="1"/>
</dbReference>
<dbReference type="Pfam" id="PF07690">
    <property type="entry name" value="MFS_1"/>
    <property type="match status" value="1"/>
</dbReference>
<feature type="transmembrane region" description="Helical" evidence="7">
    <location>
        <begin position="379"/>
        <end position="398"/>
    </location>
</feature>
<accession>A0A0G4PS58</accession>
<evidence type="ECO:0000256" key="5">
    <source>
        <dbReference type="ARBA" id="ARBA00023136"/>
    </source>
</evidence>
<dbReference type="InterPro" id="IPR020846">
    <property type="entry name" value="MFS_dom"/>
</dbReference>
<evidence type="ECO:0000256" key="6">
    <source>
        <dbReference type="SAM" id="MobiDB-lite"/>
    </source>
</evidence>
<dbReference type="EMBL" id="HG793165">
    <property type="protein sequence ID" value="CRL28978.1"/>
    <property type="molecule type" value="Genomic_DNA"/>
</dbReference>
<feature type="transmembrane region" description="Helical" evidence="7">
    <location>
        <begin position="405"/>
        <end position="424"/>
    </location>
</feature>